<dbReference type="EMBL" id="CP111012">
    <property type="protein sequence ID" value="WAQ93697.1"/>
    <property type="molecule type" value="Genomic_DNA"/>
</dbReference>
<proteinExistence type="inferred from homology"/>
<dbReference type="PANTHER" id="PTHR23033:SF14">
    <property type="entry name" value="GLYCOPROTEIN-N-ACETYLGALACTOSAMINE 3-BETA-GALACTOSYLTRANSFERASE 1-RELATED"/>
    <property type="match status" value="1"/>
</dbReference>
<name>A0ABY7D7P8_MYAAR</name>
<gene>
    <name evidence="7" type="ORF">MAR_006168</name>
</gene>
<evidence type="ECO:0000256" key="4">
    <source>
        <dbReference type="ARBA" id="ARBA00022968"/>
    </source>
</evidence>
<keyword evidence="6" id="KW-0472">Membrane</keyword>
<organism evidence="7 8">
    <name type="scientific">Mya arenaria</name>
    <name type="common">Soft-shell clam</name>
    <dbReference type="NCBI Taxonomy" id="6604"/>
    <lineage>
        <taxon>Eukaryota</taxon>
        <taxon>Metazoa</taxon>
        <taxon>Spiralia</taxon>
        <taxon>Lophotrochozoa</taxon>
        <taxon>Mollusca</taxon>
        <taxon>Bivalvia</taxon>
        <taxon>Autobranchia</taxon>
        <taxon>Heteroconchia</taxon>
        <taxon>Euheterodonta</taxon>
        <taxon>Imparidentia</taxon>
        <taxon>Neoheterodontei</taxon>
        <taxon>Myida</taxon>
        <taxon>Myoidea</taxon>
        <taxon>Myidae</taxon>
        <taxon>Mya</taxon>
    </lineage>
</organism>
<accession>A0ABY7D7P8</accession>
<comment type="subcellular location">
    <subcellularLocation>
        <location evidence="1">Membrane</location>
        <topology evidence="1">Single-pass type II membrane protein</topology>
    </subcellularLocation>
</comment>
<evidence type="ECO:0000313" key="7">
    <source>
        <dbReference type="EMBL" id="WAQ93697.1"/>
    </source>
</evidence>
<keyword evidence="5" id="KW-1133">Transmembrane helix</keyword>
<evidence type="ECO:0000256" key="1">
    <source>
        <dbReference type="ARBA" id="ARBA00004606"/>
    </source>
</evidence>
<evidence type="ECO:0000313" key="8">
    <source>
        <dbReference type="Proteomes" id="UP001164746"/>
    </source>
</evidence>
<dbReference type="InterPro" id="IPR026050">
    <property type="entry name" value="C1GALT1/C1GALT1_chp1"/>
</dbReference>
<dbReference type="Gene3D" id="3.90.550.50">
    <property type="match status" value="1"/>
</dbReference>
<keyword evidence="8" id="KW-1185">Reference proteome</keyword>
<evidence type="ECO:0000256" key="6">
    <source>
        <dbReference type="ARBA" id="ARBA00023136"/>
    </source>
</evidence>
<reference evidence="7" key="1">
    <citation type="submission" date="2022-11" db="EMBL/GenBank/DDBJ databases">
        <title>Centuries of genome instability and evolution in soft-shell clam transmissible cancer (bioRxiv).</title>
        <authorList>
            <person name="Hart S.F.M."/>
            <person name="Yonemitsu M.A."/>
            <person name="Giersch R.M."/>
            <person name="Beal B.F."/>
            <person name="Arriagada G."/>
            <person name="Davis B.W."/>
            <person name="Ostrander E.A."/>
            <person name="Goff S.P."/>
            <person name="Metzger M.J."/>
        </authorList>
    </citation>
    <scope>NUCLEOTIDE SEQUENCE</scope>
    <source>
        <strain evidence="7">MELC-2E11</strain>
        <tissue evidence="7">Siphon/mantle</tissue>
    </source>
</reference>
<evidence type="ECO:0000256" key="3">
    <source>
        <dbReference type="ARBA" id="ARBA00022692"/>
    </source>
</evidence>
<dbReference type="PANTHER" id="PTHR23033">
    <property type="entry name" value="BETA1,3-GALACTOSYLTRANSFERASE"/>
    <property type="match status" value="1"/>
</dbReference>
<comment type="similarity">
    <text evidence="2">Belongs to the glycosyltransferase 31 family. Beta3-Gal-T subfamily.</text>
</comment>
<keyword evidence="3" id="KW-0812">Transmembrane</keyword>
<sequence>MVTLGVSKAGIVIFFTGLTLVFMSSSKDDSLPTVVLPVTESRDTLWKKTKLAFKHVYENYLDKADWFMKADDDTYVIVENLRQDDGGAEDLELGKCLQECGVVPVDSRDELERERFHPFVPEHHLIPDILPSDMWYWSYNKHPAKQGPDCCSDYAISFHYVNPNLMYVLEFMVYHLKPYGYNTIIKTDCDKQTANENTAIVSENVNQFKIKGDNSNVLNVYPNTASSEIKTNSRRNLVEKQLIDKDNVNTEVDQVQGTDNTNDDMMIDREEKVGNNVNAEINVEKTDSTLVTDGPVARQSQLKRTIHGKFKRKHKATDYNPDSGS</sequence>
<dbReference type="Proteomes" id="UP001164746">
    <property type="component" value="Chromosome 1"/>
</dbReference>
<evidence type="ECO:0000256" key="5">
    <source>
        <dbReference type="ARBA" id="ARBA00022989"/>
    </source>
</evidence>
<keyword evidence="4" id="KW-0735">Signal-anchor</keyword>
<protein>
    <submittedName>
        <fullName evidence="7">C1GLT-like protein</fullName>
    </submittedName>
</protein>
<evidence type="ECO:0000256" key="2">
    <source>
        <dbReference type="ARBA" id="ARBA00006462"/>
    </source>
</evidence>